<evidence type="ECO:0000256" key="3">
    <source>
        <dbReference type="ARBA" id="ARBA00022729"/>
    </source>
</evidence>
<keyword evidence="3" id="KW-0732">Signal</keyword>
<dbReference type="RefSeq" id="WP_256182459.1">
    <property type="nucleotide sequence ID" value="NZ_JANFYT010000103.1"/>
</dbReference>
<name>A0AAW5K9D1_9BACT</name>
<dbReference type="PANTHER" id="PTHR33376:SF7">
    <property type="entry name" value="C4-DICARBOXYLATE-BINDING PROTEIN DCTB"/>
    <property type="match status" value="1"/>
</dbReference>
<dbReference type="PANTHER" id="PTHR33376">
    <property type="match status" value="1"/>
</dbReference>
<feature type="non-terminal residue" evidence="4">
    <location>
        <position position="126"/>
    </location>
</feature>
<sequence length="126" mass="14141">NPTPMSWGELYTALQQGTVDAEENPYAMIVDGKFYEVQKYVSETGHVFSVTMLIANKKFMDKLPADLRGIIVKASHDFAAEQRKTIAGMENGFKNECIKAGMQANELTPEQKKPFVEATKKVYAQF</sequence>
<evidence type="ECO:0000256" key="1">
    <source>
        <dbReference type="ARBA" id="ARBA00009023"/>
    </source>
</evidence>
<dbReference type="CDD" id="cd13603">
    <property type="entry name" value="PBP2_TRAP_Siap_TeaA_like"/>
    <property type="match status" value="1"/>
</dbReference>
<dbReference type="NCBIfam" id="NF037995">
    <property type="entry name" value="TRAP_S1"/>
    <property type="match status" value="1"/>
</dbReference>
<dbReference type="Gene3D" id="3.40.190.170">
    <property type="entry name" value="Bacterial extracellular solute-binding protein, family 7"/>
    <property type="match status" value="1"/>
</dbReference>
<dbReference type="GO" id="GO:0055085">
    <property type="term" value="P:transmembrane transport"/>
    <property type="evidence" value="ECO:0007669"/>
    <property type="project" value="InterPro"/>
</dbReference>
<evidence type="ECO:0000313" key="5">
    <source>
        <dbReference type="Proteomes" id="UP001205919"/>
    </source>
</evidence>
<dbReference type="InterPro" id="IPR038404">
    <property type="entry name" value="TRAP_DctP_sf"/>
</dbReference>
<dbReference type="InterPro" id="IPR018389">
    <property type="entry name" value="DctP_fam"/>
</dbReference>
<dbReference type="AlphaFoldDB" id="A0AAW5K9D1"/>
<keyword evidence="2" id="KW-0813">Transport</keyword>
<accession>A0AAW5K9D1</accession>
<evidence type="ECO:0000256" key="2">
    <source>
        <dbReference type="ARBA" id="ARBA00022448"/>
    </source>
</evidence>
<dbReference type="EMBL" id="JANFYT010000103">
    <property type="protein sequence ID" value="MCQ4815770.1"/>
    <property type="molecule type" value="Genomic_DNA"/>
</dbReference>
<dbReference type="Pfam" id="PF03480">
    <property type="entry name" value="DctP"/>
    <property type="match status" value="1"/>
</dbReference>
<reference evidence="4 5" key="1">
    <citation type="submission" date="2022-06" db="EMBL/GenBank/DDBJ databases">
        <title>Isolation of gut microbiota from human fecal samples.</title>
        <authorList>
            <person name="Pamer E.G."/>
            <person name="Barat B."/>
            <person name="Waligurski E."/>
            <person name="Medina S."/>
            <person name="Paddock L."/>
            <person name="Mostad J."/>
        </authorList>
    </citation>
    <scope>NUCLEOTIDE SEQUENCE [LARGE SCALE GENOMIC DNA]</scope>
    <source>
        <strain evidence="4 5">DFI.9.90</strain>
    </source>
</reference>
<dbReference type="Proteomes" id="UP001205919">
    <property type="component" value="Unassembled WGS sequence"/>
</dbReference>
<evidence type="ECO:0000313" key="4">
    <source>
        <dbReference type="EMBL" id="MCQ4815770.1"/>
    </source>
</evidence>
<organism evidence="4 5">
    <name type="scientific">Cloacibacillus evryensis</name>
    <dbReference type="NCBI Taxonomy" id="508460"/>
    <lineage>
        <taxon>Bacteria</taxon>
        <taxon>Thermotogati</taxon>
        <taxon>Synergistota</taxon>
        <taxon>Synergistia</taxon>
        <taxon>Synergistales</taxon>
        <taxon>Synergistaceae</taxon>
        <taxon>Cloacibacillus</taxon>
    </lineage>
</organism>
<keyword evidence="5" id="KW-1185">Reference proteome</keyword>
<protein>
    <submittedName>
        <fullName evidence="4">TRAP transporter substrate-binding protein</fullName>
    </submittedName>
</protein>
<comment type="caution">
    <text evidence="4">The sequence shown here is derived from an EMBL/GenBank/DDBJ whole genome shotgun (WGS) entry which is preliminary data.</text>
</comment>
<gene>
    <name evidence="4" type="ORF">NE630_15175</name>
</gene>
<proteinExistence type="inferred from homology"/>
<feature type="non-terminal residue" evidence="4">
    <location>
        <position position="1"/>
    </location>
</feature>
<comment type="similarity">
    <text evidence="1">Belongs to the bacterial solute-binding protein 7 family.</text>
</comment>